<evidence type="ECO:0000313" key="1">
    <source>
        <dbReference type="EMBL" id="KAK5707790.1"/>
    </source>
</evidence>
<sequence length="206" mass="23766">MADNKCYLLGLPSELRVSIWELILQPITMSVPIGSDDDPRTDPPKILQVNQITRSETLPIYYGQTTFDLGYLTRLHERIGDFGDWLHSIGEDAVQNLRHLRVRCPWMLPLLQLGYRALDIMPTSEAKIMSWYVDPRLPFVKSHMSLKREAGPLAKGFEAKLEMEIREVQKGLVDRGLSPRDWQRLLQFIGERRYSWRFGADPGSVV</sequence>
<dbReference type="AlphaFoldDB" id="A0AAN7WK61"/>
<organism evidence="1 2">
    <name type="scientific">Elasticomyces elasticus</name>
    <dbReference type="NCBI Taxonomy" id="574655"/>
    <lineage>
        <taxon>Eukaryota</taxon>
        <taxon>Fungi</taxon>
        <taxon>Dikarya</taxon>
        <taxon>Ascomycota</taxon>
        <taxon>Pezizomycotina</taxon>
        <taxon>Dothideomycetes</taxon>
        <taxon>Dothideomycetidae</taxon>
        <taxon>Mycosphaerellales</taxon>
        <taxon>Teratosphaeriaceae</taxon>
        <taxon>Elasticomyces</taxon>
    </lineage>
</organism>
<name>A0AAN7WK61_9PEZI</name>
<proteinExistence type="predicted"/>
<accession>A0AAN7WK61</accession>
<reference evidence="1" key="1">
    <citation type="submission" date="2023-08" db="EMBL/GenBank/DDBJ databases">
        <title>Black Yeasts Isolated from many extreme environments.</title>
        <authorList>
            <person name="Coleine C."/>
            <person name="Stajich J.E."/>
            <person name="Selbmann L."/>
        </authorList>
    </citation>
    <scope>NUCLEOTIDE SEQUENCE</scope>
    <source>
        <strain evidence="1">CCFEE 5810</strain>
    </source>
</reference>
<dbReference type="EMBL" id="JAVRQU010000001">
    <property type="protein sequence ID" value="KAK5707790.1"/>
    <property type="molecule type" value="Genomic_DNA"/>
</dbReference>
<evidence type="ECO:0000313" key="2">
    <source>
        <dbReference type="Proteomes" id="UP001310594"/>
    </source>
</evidence>
<dbReference type="Proteomes" id="UP001310594">
    <property type="component" value="Unassembled WGS sequence"/>
</dbReference>
<comment type="caution">
    <text evidence="1">The sequence shown here is derived from an EMBL/GenBank/DDBJ whole genome shotgun (WGS) entry which is preliminary data.</text>
</comment>
<gene>
    <name evidence="1" type="ORF">LTR97_000328</name>
</gene>
<protein>
    <submittedName>
        <fullName evidence="1">Uncharacterized protein</fullName>
    </submittedName>
</protein>